<evidence type="ECO:0000313" key="3">
    <source>
        <dbReference type="EMBL" id="KAJ3997827.1"/>
    </source>
</evidence>
<feature type="transmembrane region" description="Helical" evidence="2">
    <location>
        <begin position="196"/>
        <end position="219"/>
    </location>
</feature>
<accession>A0ABQ8QH43</accession>
<feature type="region of interest" description="Disordered" evidence="1">
    <location>
        <begin position="309"/>
        <end position="398"/>
    </location>
</feature>
<feature type="transmembrane region" description="Helical" evidence="2">
    <location>
        <begin position="88"/>
        <end position="110"/>
    </location>
</feature>
<feature type="compositionally biased region" description="Low complexity" evidence="1">
    <location>
        <begin position="324"/>
        <end position="338"/>
    </location>
</feature>
<evidence type="ECO:0000313" key="4">
    <source>
        <dbReference type="Proteomes" id="UP001163828"/>
    </source>
</evidence>
<keyword evidence="2" id="KW-1133">Transmembrane helix</keyword>
<organism evidence="3 4">
    <name type="scientific">Lentinula boryana</name>
    <dbReference type="NCBI Taxonomy" id="40481"/>
    <lineage>
        <taxon>Eukaryota</taxon>
        <taxon>Fungi</taxon>
        <taxon>Dikarya</taxon>
        <taxon>Basidiomycota</taxon>
        <taxon>Agaricomycotina</taxon>
        <taxon>Agaricomycetes</taxon>
        <taxon>Agaricomycetidae</taxon>
        <taxon>Agaricales</taxon>
        <taxon>Marasmiineae</taxon>
        <taxon>Omphalotaceae</taxon>
        <taxon>Lentinula</taxon>
    </lineage>
</organism>
<feature type="transmembrane region" description="Helical" evidence="2">
    <location>
        <begin position="58"/>
        <end position="76"/>
    </location>
</feature>
<evidence type="ECO:0008006" key="5">
    <source>
        <dbReference type="Google" id="ProtNLM"/>
    </source>
</evidence>
<reference evidence="3" key="1">
    <citation type="submission" date="2022-08" db="EMBL/GenBank/DDBJ databases">
        <authorList>
            <consortium name="DOE Joint Genome Institute"/>
            <person name="Min B."/>
            <person name="Riley R."/>
            <person name="Sierra-Patev S."/>
            <person name="Naranjo-Ortiz M."/>
            <person name="Looney B."/>
            <person name="Konkel Z."/>
            <person name="Slot J.C."/>
            <person name="Sakamoto Y."/>
            <person name="Steenwyk J.L."/>
            <person name="Rokas A."/>
            <person name="Carro J."/>
            <person name="Camarero S."/>
            <person name="Ferreira P."/>
            <person name="Molpeceres G."/>
            <person name="Ruiz-Duenas F.J."/>
            <person name="Serrano A."/>
            <person name="Henrissat B."/>
            <person name="Drula E."/>
            <person name="Hughes K.W."/>
            <person name="Mata J.L."/>
            <person name="Ishikawa N.K."/>
            <person name="Vargas-Isla R."/>
            <person name="Ushijima S."/>
            <person name="Smith C.A."/>
            <person name="Ahrendt S."/>
            <person name="Andreopoulos W."/>
            <person name="He G."/>
            <person name="Labutti K."/>
            <person name="Lipzen A."/>
            <person name="Ng V."/>
            <person name="Sandor L."/>
            <person name="Barry K."/>
            <person name="Martinez A.T."/>
            <person name="Xiao Y."/>
            <person name="Gibbons J.G."/>
            <person name="Terashima K."/>
            <person name="Hibbett D.S."/>
            <person name="Grigoriev I.V."/>
        </authorList>
    </citation>
    <scope>NUCLEOTIDE SEQUENCE</scope>
    <source>
        <strain evidence="3">TFB10827</strain>
    </source>
</reference>
<keyword evidence="2" id="KW-0472">Membrane</keyword>
<evidence type="ECO:0000256" key="1">
    <source>
        <dbReference type="SAM" id="MobiDB-lite"/>
    </source>
</evidence>
<evidence type="ECO:0000256" key="2">
    <source>
        <dbReference type="SAM" id="Phobius"/>
    </source>
</evidence>
<gene>
    <name evidence="3" type="ORF">F5050DRAFT_1875331</name>
</gene>
<feature type="transmembrane region" description="Helical" evidence="2">
    <location>
        <begin position="130"/>
        <end position="150"/>
    </location>
</feature>
<keyword evidence="4" id="KW-1185">Reference proteome</keyword>
<sequence length="398" mass="42249">MDFLDTVKDGIKKVVPGRSKKAPAGFGGTGGISSSGAIGFEDDMIISKPAIVFHVSQIFFNFLAMACFASVAAFQAKWGVGPSGLSGFTLFITIMGMLLSTFMLVIPVLYEKYDKFVRIARALKEVRVGFILTATGSIASLLIAQVYLSIYSTRTFIVTISAWTEPGCKNPDNDPHASKGDDFKSGLSGWCSTKKAAAIFLWLAFVFWAASTILLVINWRQGKLLGPRDPPFEHPADEEYDIGQTQDEDEDDGYTHIPPANTVPLNVAPAAVNPFSDSNQYSGAPSGTPAYSSYTAPSYAPPASRPSLDAYGAFSDPPPTGFGAASPARTSPAAAATPPSLPEPDLGPRVSRTMQYADPYAAVRASLAGGQQHQSSATENTSPSYGVAPAYDGYSGYR</sequence>
<dbReference type="EMBL" id="MU790572">
    <property type="protein sequence ID" value="KAJ3997827.1"/>
    <property type="molecule type" value="Genomic_DNA"/>
</dbReference>
<feature type="compositionally biased region" description="Polar residues" evidence="1">
    <location>
        <begin position="369"/>
        <end position="384"/>
    </location>
</feature>
<proteinExistence type="predicted"/>
<comment type="caution">
    <text evidence="3">The sequence shown here is derived from an EMBL/GenBank/DDBJ whole genome shotgun (WGS) entry which is preliminary data.</text>
</comment>
<dbReference type="Proteomes" id="UP001163828">
    <property type="component" value="Unassembled WGS sequence"/>
</dbReference>
<name>A0ABQ8QH43_9AGAR</name>
<protein>
    <recommendedName>
        <fullName evidence="5">MARVEL domain-containing protein</fullName>
    </recommendedName>
</protein>
<keyword evidence="2" id="KW-0812">Transmembrane</keyword>